<dbReference type="AlphaFoldDB" id="A0A7W9W6M3"/>
<dbReference type="GO" id="GO:0015666">
    <property type="term" value="F:restriction endodeoxyribonuclease activity"/>
    <property type="evidence" value="ECO:0007669"/>
    <property type="project" value="TreeGrafter"/>
</dbReference>
<keyword evidence="2" id="KW-0378">Hydrolase</keyword>
<dbReference type="EMBL" id="JACHGW010000002">
    <property type="protein sequence ID" value="MBB6050733.1"/>
    <property type="molecule type" value="Genomic_DNA"/>
</dbReference>
<dbReference type="GO" id="GO:0009307">
    <property type="term" value="P:DNA restriction-modification system"/>
    <property type="evidence" value="ECO:0007669"/>
    <property type="project" value="InterPro"/>
</dbReference>
<dbReference type="InterPro" id="IPR011856">
    <property type="entry name" value="tRNA_endonuc-like_dom_sf"/>
</dbReference>
<keyword evidence="2" id="KW-0255">Endonuclease</keyword>
<sequence length="208" mass="23425">MSHSQTYSRPQLRSRLHEQLTAGNFHLFASVCQDVLKAIGCQEVRLAGRLRFKGKNQGGGYDLEATLPGPLPRPVVVQLKQFRSQRVFQRSIDELRGAALRAGAAEAILITSGPLSRVLQDTRAKLTKSPVPVRLIDGQELLDLLLAHEIGVMQIEETLVFDDAYFARLAKACVDQGLQESYRKVRDKSPTLTIRFERRGRVRYQFLP</sequence>
<comment type="caution">
    <text evidence="2">The sequence shown here is derived from an EMBL/GenBank/DDBJ whole genome shotgun (WGS) entry which is preliminary data.</text>
</comment>
<proteinExistence type="predicted"/>
<dbReference type="RefSeq" id="WP_184196233.1">
    <property type="nucleotide sequence ID" value="NZ_JACHGW010000002.1"/>
</dbReference>
<name>A0A7W9W6M3_ARMRO</name>
<keyword evidence="3" id="KW-1185">Reference proteome</keyword>
<dbReference type="InterPro" id="IPR007560">
    <property type="entry name" value="Restrct_endonuc_IV_Mrr"/>
</dbReference>
<protein>
    <submittedName>
        <fullName evidence="2">Restriction endonuclease Mrr</fullName>
    </submittedName>
</protein>
<organism evidence="2 3">
    <name type="scientific">Armatimonas rosea</name>
    <dbReference type="NCBI Taxonomy" id="685828"/>
    <lineage>
        <taxon>Bacteria</taxon>
        <taxon>Bacillati</taxon>
        <taxon>Armatimonadota</taxon>
        <taxon>Armatimonadia</taxon>
        <taxon>Armatimonadales</taxon>
        <taxon>Armatimonadaceae</taxon>
        <taxon>Armatimonas</taxon>
    </lineage>
</organism>
<evidence type="ECO:0000313" key="2">
    <source>
        <dbReference type="EMBL" id="MBB6050733.1"/>
    </source>
</evidence>
<dbReference type="GO" id="GO:0003677">
    <property type="term" value="F:DNA binding"/>
    <property type="evidence" value="ECO:0007669"/>
    <property type="project" value="InterPro"/>
</dbReference>
<reference evidence="2 3" key="1">
    <citation type="submission" date="2020-08" db="EMBL/GenBank/DDBJ databases">
        <title>Genomic Encyclopedia of Type Strains, Phase IV (KMG-IV): sequencing the most valuable type-strain genomes for metagenomic binning, comparative biology and taxonomic classification.</title>
        <authorList>
            <person name="Goeker M."/>
        </authorList>
    </citation>
    <scope>NUCLEOTIDE SEQUENCE [LARGE SCALE GENOMIC DNA]</scope>
    <source>
        <strain evidence="2 3">DSM 23562</strain>
    </source>
</reference>
<evidence type="ECO:0000313" key="3">
    <source>
        <dbReference type="Proteomes" id="UP000520814"/>
    </source>
</evidence>
<dbReference type="Pfam" id="PF04471">
    <property type="entry name" value="Mrr_cat"/>
    <property type="match status" value="1"/>
</dbReference>
<keyword evidence="2" id="KW-0540">Nuclease</keyword>
<dbReference type="PANTHER" id="PTHR30015:SF7">
    <property type="entry name" value="TYPE IV METHYL-DIRECTED RESTRICTION ENZYME ECOKMRR"/>
    <property type="match status" value="1"/>
</dbReference>
<accession>A0A7W9W6M3</accession>
<gene>
    <name evidence="2" type="ORF">HNQ39_002524</name>
</gene>
<dbReference type="PANTHER" id="PTHR30015">
    <property type="entry name" value="MRR RESTRICTION SYSTEM PROTEIN"/>
    <property type="match status" value="1"/>
</dbReference>
<dbReference type="InterPro" id="IPR052906">
    <property type="entry name" value="Type_IV_Methyl-Rstrct_Enzyme"/>
</dbReference>
<dbReference type="Gene3D" id="3.40.1350.10">
    <property type="match status" value="1"/>
</dbReference>
<evidence type="ECO:0000259" key="1">
    <source>
        <dbReference type="Pfam" id="PF04471"/>
    </source>
</evidence>
<feature type="domain" description="Restriction endonuclease type IV Mrr" evidence="1">
    <location>
        <begin position="26"/>
        <end position="145"/>
    </location>
</feature>
<dbReference type="Proteomes" id="UP000520814">
    <property type="component" value="Unassembled WGS sequence"/>
</dbReference>